<feature type="transmembrane region" description="Helical" evidence="9">
    <location>
        <begin position="238"/>
        <end position="259"/>
    </location>
</feature>
<feature type="transmembrane region" description="Helical" evidence="9">
    <location>
        <begin position="1166"/>
        <end position="1189"/>
    </location>
</feature>
<protein>
    <recommendedName>
        <fullName evidence="10">ABC transporter domain-containing protein</fullName>
    </recommendedName>
</protein>
<comment type="caution">
    <text evidence="11">The sequence shown here is derived from an EMBL/GenBank/DDBJ whole genome shotgun (WGS) entry which is preliminary data.</text>
</comment>
<feature type="transmembrane region" description="Helical" evidence="9">
    <location>
        <begin position="22"/>
        <end position="46"/>
    </location>
</feature>
<dbReference type="InterPro" id="IPR003593">
    <property type="entry name" value="AAA+_ATPase"/>
</dbReference>
<dbReference type="GO" id="GO:0016020">
    <property type="term" value="C:membrane"/>
    <property type="evidence" value="ECO:0007669"/>
    <property type="project" value="UniProtKB-SubCell"/>
</dbReference>
<feature type="transmembrane region" description="Helical" evidence="9">
    <location>
        <begin position="320"/>
        <end position="339"/>
    </location>
</feature>
<dbReference type="EMBL" id="CAXITT010000098">
    <property type="protein sequence ID" value="CAL1531818.1"/>
    <property type="molecule type" value="Genomic_DNA"/>
</dbReference>
<name>A0AAV2HEV7_LYMST</name>
<evidence type="ECO:0000256" key="5">
    <source>
        <dbReference type="ARBA" id="ARBA00022741"/>
    </source>
</evidence>
<feature type="transmembrane region" description="Helical" evidence="9">
    <location>
        <begin position="380"/>
        <end position="400"/>
    </location>
</feature>
<dbReference type="PROSITE" id="PS50893">
    <property type="entry name" value="ABC_TRANSPORTER_2"/>
    <property type="match status" value="2"/>
</dbReference>
<dbReference type="PROSITE" id="PS00211">
    <property type="entry name" value="ABC_TRANSPORTER_1"/>
    <property type="match status" value="1"/>
</dbReference>
<keyword evidence="6" id="KW-0067">ATP-binding</keyword>
<dbReference type="FunFam" id="3.40.50.300:FF:000298">
    <property type="entry name" value="ATP-binding cassette sub-family A member 12"/>
    <property type="match status" value="1"/>
</dbReference>
<dbReference type="InterPro" id="IPR026082">
    <property type="entry name" value="ABCA"/>
</dbReference>
<feature type="domain" description="ABC transporter" evidence="10">
    <location>
        <begin position="1382"/>
        <end position="1612"/>
    </location>
</feature>
<gene>
    <name evidence="11" type="ORF">GSLYS_00005913001</name>
</gene>
<evidence type="ECO:0000256" key="4">
    <source>
        <dbReference type="ARBA" id="ARBA00022737"/>
    </source>
</evidence>
<evidence type="ECO:0000259" key="10">
    <source>
        <dbReference type="PROSITE" id="PS50893"/>
    </source>
</evidence>
<dbReference type="Pfam" id="PF12698">
    <property type="entry name" value="ABC2_membrane_3"/>
    <property type="match status" value="2"/>
</dbReference>
<dbReference type="Pfam" id="PF00005">
    <property type="entry name" value="ABC_tran"/>
    <property type="match status" value="2"/>
</dbReference>
<dbReference type="FunFam" id="3.40.50.300:FF:000327">
    <property type="entry name" value="ATP-binding cassette sub-family A member 3"/>
    <property type="match status" value="1"/>
</dbReference>
<evidence type="ECO:0000256" key="2">
    <source>
        <dbReference type="ARBA" id="ARBA00022448"/>
    </source>
</evidence>
<dbReference type="Gene3D" id="3.40.50.300">
    <property type="entry name" value="P-loop containing nucleotide triphosphate hydrolases"/>
    <property type="match status" value="2"/>
</dbReference>
<feature type="transmembrane region" description="Helical" evidence="9">
    <location>
        <begin position="1229"/>
        <end position="1249"/>
    </location>
</feature>
<dbReference type="Pfam" id="PF23321">
    <property type="entry name" value="R1_ABCA1"/>
    <property type="match status" value="1"/>
</dbReference>
<dbReference type="PANTHER" id="PTHR19229">
    <property type="entry name" value="ATP-BINDING CASSETTE TRANSPORTER SUBFAMILY A ABCA"/>
    <property type="match status" value="1"/>
</dbReference>
<dbReference type="InterPro" id="IPR017871">
    <property type="entry name" value="ABC_transporter-like_CS"/>
</dbReference>
<dbReference type="InterPro" id="IPR056264">
    <property type="entry name" value="R2_ABCA1-4-like"/>
</dbReference>
<feature type="transmembrane region" description="Helical" evidence="9">
    <location>
        <begin position="1195"/>
        <end position="1217"/>
    </location>
</feature>
<sequence>MGFFSQLGLLLWKNWLLQKRKLCVTIFEILLPVAFAILILLIRLAIKAEPNAAGERYNVTTTSAKTVAGSEIGFTPDHSETRKVMDYVIAMLNDGNSTNITFSHMPFSSEESALEYFRYNSTLMRHIIVFPDVTNSTTKLPAHVRFTLRPYSGSDKWRTDLTFPFFQSNSPRSDTEDPKYDAKGVLHLQSLVGKAVTKYKLMEASQSPYVLKFDIYKRRMPYPPYVKDPMITILQTNLPLFIVLSFILSIIINTKNLVYEKERKLKESMKLMGLTASVHWLSWFISFSIYLVPAMAMYAIVFSIPVSNQGSVLANTDPSLFFVFLLCYALSMVSFSFMISTFVQKANVGAAVAGVLFFGFFFPFYFISPSYDKLSVNAKLGASLLFNTAMSLGANVIGIHEGTGEGARWTNFHKPATVDDNLSLLGCMIMLLVDSAIHFFITWYLDNVRPGEFGVPKPFYFCFTKSYWCGASKSSDGLYEAENPASRYFEKEPTNLKAGIQILNLKKIFGRKVAVAGTSLNIYEGQVTVLLGHNGAGKTTTMSMLTGFIPPSGGTAIVNGCDIRTNIAGVRGSLGLCPQHNILFDTMTVREHLKFFAKLKGHSDSNLDQEVFDMAQEVGLGTKIDTASANLSGGQKRKLSVGIALIGGSKVVILDEPTSGMDPAARRQTWNVLQSARRGRTLVLSTHYMDEADLLGDRIAIMAEGVVKCCGSSMFLKKLFGAGYHLVIVKEPTCDVDTLTRFIQSKIKTAELESVINAEASYLLPDNTSSQFPDLFNALDDQKAALGIASFGTSATTMEEVFLKVGDSGFSEEESVKSQDSSGYTNPSFTHEKQNIDDSEYNSCPSPFGNSNKVDALKNKESWEIGNSDIMSFNKGFTKNKGLALEGSRFRGLFVKKAIHTWRNRIVTLVQLLLPVIFTIFGLAVDEARPKGSAEPALKFNLNAFSSPIIPCAVPQGAVEKNFSNLYAGQFTGAVIENIHTENYTLDNYALKRAVELGTSTYNKRMVIGIEMIDYNSSGTLAAIAAYNGQPYHAQPIALNYLLNSILQHYTGTKNSLESSINPLPKNEEDRAEFDFVLALGAGFSVGLFISFGMAFLTTMFIYFLIKERQVGAKHMQVVSGVGPVTYWLPTFLWDFINYIIPSLLLLVVFFAYSKAAYTEDGRWGIVILNLVVYGWAVLPFMYAFQFAFQSPPSGVVVVIMLNIFSGIITTTAVFVMQFPTLGTDNIAYALDWIFMVIFPNYNMATVFIKLYTNYLNLKSCLPLQLSCSSGRFNSPCCPNTCSRTGFCIDFQEDYLAMTKPGVGIYLLFMAIQGAVYFAIVLLIEYHIFQRIWYLIRGAPDSGPEPLAFEHAASHVEDSDVAAERQRINSSPASVLSNKDSLLLVNLYKRYGSFVSVDHICVGVPEQECFGLLGQNGAGKTTTFKMLTGDVMVTGGNAYLKGFDVRSEIKQVQANMGYCPQFDALIDQMTGRETLTMYGRLRGVPENHISMVVNTLIDILMLRPHADKLAGLYSGGNKRKLSTAIALIGDPSFIMLDEPSSGMDPKARRQLWNVLSQVRASGRTLVLTSHSMEECDALCTRIAIMVNGKFMCMGSPQHLKNKFGQGYTLIIQLGALPDGSTAPNEPVVDFILENFPEAKKWFLIAIVKKKKKKKIFDDHQGYIHFQVPDSNVRLAQVFSLMEATKVNLNVSDYSVHQTTLEQVFLTFTRSQVTPKEEKKVSELAKICCCCCIKGGCYK</sequence>
<evidence type="ECO:0000313" key="12">
    <source>
        <dbReference type="Proteomes" id="UP001497497"/>
    </source>
</evidence>
<evidence type="ECO:0000256" key="1">
    <source>
        <dbReference type="ARBA" id="ARBA00004141"/>
    </source>
</evidence>
<organism evidence="11 12">
    <name type="scientific">Lymnaea stagnalis</name>
    <name type="common">Great pond snail</name>
    <name type="synonym">Helix stagnalis</name>
    <dbReference type="NCBI Taxonomy" id="6523"/>
    <lineage>
        <taxon>Eukaryota</taxon>
        <taxon>Metazoa</taxon>
        <taxon>Spiralia</taxon>
        <taxon>Lophotrochozoa</taxon>
        <taxon>Mollusca</taxon>
        <taxon>Gastropoda</taxon>
        <taxon>Heterobranchia</taxon>
        <taxon>Euthyneura</taxon>
        <taxon>Panpulmonata</taxon>
        <taxon>Hygrophila</taxon>
        <taxon>Lymnaeoidea</taxon>
        <taxon>Lymnaeidae</taxon>
        <taxon>Lymnaea</taxon>
    </lineage>
</organism>
<feature type="transmembrane region" description="Helical" evidence="9">
    <location>
        <begin position="280"/>
        <end position="300"/>
    </location>
</feature>
<dbReference type="GO" id="GO:0140359">
    <property type="term" value="F:ABC-type transporter activity"/>
    <property type="evidence" value="ECO:0007669"/>
    <property type="project" value="InterPro"/>
</dbReference>
<dbReference type="InterPro" id="IPR013525">
    <property type="entry name" value="ABC2_TM"/>
</dbReference>
<dbReference type="CDD" id="cd03263">
    <property type="entry name" value="ABC_subfamily_A"/>
    <property type="match status" value="2"/>
</dbReference>
<keyword evidence="3 9" id="KW-0812">Transmembrane</keyword>
<accession>A0AAV2HEV7</accession>
<evidence type="ECO:0000313" key="11">
    <source>
        <dbReference type="EMBL" id="CAL1531818.1"/>
    </source>
</evidence>
<dbReference type="SUPFAM" id="SSF52540">
    <property type="entry name" value="P-loop containing nucleoside triphosphate hydrolases"/>
    <property type="match status" value="2"/>
</dbReference>
<keyword evidence="5" id="KW-0547">Nucleotide-binding</keyword>
<feature type="transmembrane region" description="Helical" evidence="9">
    <location>
        <begin position="421"/>
        <end position="445"/>
    </location>
</feature>
<keyword evidence="8 9" id="KW-0472">Membrane</keyword>
<feature type="transmembrane region" description="Helical" evidence="9">
    <location>
        <begin position="346"/>
        <end position="368"/>
    </location>
</feature>
<feature type="transmembrane region" description="Helical" evidence="9">
    <location>
        <begin position="1136"/>
        <end position="1154"/>
    </location>
</feature>
<comment type="subcellular location">
    <subcellularLocation>
        <location evidence="1">Membrane</location>
        <topology evidence="1">Multi-pass membrane protein</topology>
    </subcellularLocation>
</comment>
<evidence type="ECO:0000256" key="3">
    <source>
        <dbReference type="ARBA" id="ARBA00022692"/>
    </source>
</evidence>
<dbReference type="GO" id="GO:0016887">
    <property type="term" value="F:ATP hydrolysis activity"/>
    <property type="evidence" value="ECO:0007669"/>
    <property type="project" value="InterPro"/>
</dbReference>
<feature type="domain" description="ABC transporter" evidence="10">
    <location>
        <begin position="500"/>
        <end position="729"/>
    </location>
</feature>
<feature type="transmembrane region" description="Helical" evidence="9">
    <location>
        <begin position="1303"/>
        <end position="1324"/>
    </location>
</feature>
<proteinExistence type="predicted"/>
<dbReference type="InterPro" id="IPR027417">
    <property type="entry name" value="P-loop_NTPase"/>
</dbReference>
<evidence type="ECO:0000256" key="6">
    <source>
        <dbReference type="ARBA" id="ARBA00022840"/>
    </source>
</evidence>
<dbReference type="GO" id="GO:0005319">
    <property type="term" value="F:lipid transporter activity"/>
    <property type="evidence" value="ECO:0007669"/>
    <property type="project" value="TreeGrafter"/>
</dbReference>
<dbReference type="Proteomes" id="UP001497497">
    <property type="component" value="Unassembled WGS sequence"/>
</dbReference>
<evidence type="ECO:0000256" key="7">
    <source>
        <dbReference type="ARBA" id="ARBA00022989"/>
    </source>
</evidence>
<dbReference type="PANTHER" id="PTHR19229:SF250">
    <property type="entry name" value="ABC TRANSPORTER DOMAIN-CONTAINING PROTEIN-RELATED"/>
    <property type="match status" value="1"/>
</dbReference>
<reference evidence="11 12" key="1">
    <citation type="submission" date="2024-04" db="EMBL/GenBank/DDBJ databases">
        <authorList>
            <consortium name="Genoscope - CEA"/>
            <person name="William W."/>
        </authorList>
    </citation>
    <scope>NUCLEOTIDE SEQUENCE [LARGE SCALE GENOMIC DNA]</scope>
</reference>
<dbReference type="InterPro" id="IPR003439">
    <property type="entry name" value="ABC_transporter-like_ATP-bd"/>
</dbReference>
<keyword evidence="12" id="KW-1185">Reference proteome</keyword>
<feature type="transmembrane region" description="Helical" evidence="9">
    <location>
        <begin position="1076"/>
        <end position="1106"/>
    </location>
</feature>
<evidence type="ECO:0000256" key="9">
    <source>
        <dbReference type="SAM" id="Phobius"/>
    </source>
</evidence>
<keyword evidence="7 9" id="KW-1133">Transmembrane helix</keyword>
<dbReference type="SMART" id="SM00382">
    <property type="entry name" value="AAA"/>
    <property type="match status" value="2"/>
</dbReference>
<keyword evidence="4" id="KW-0677">Repeat</keyword>
<evidence type="ECO:0000256" key="8">
    <source>
        <dbReference type="ARBA" id="ARBA00023136"/>
    </source>
</evidence>
<keyword evidence="2" id="KW-0813">Transport</keyword>
<dbReference type="GO" id="GO:0005524">
    <property type="term" value="F:ATP binding"/>
    <property type="evidence" value="ECO:0007669"/>
    <property type="project" value="UniProtKB-KW"/>
</dbReference>